<dbReference type="Pfam" id="PF04811">
    <property type="entry name" value="Sec23_trunk"/>
    <property type="match status" value="1"/>
</dbReference>
<evidence type="ECO:0000256" key="3">
    <source>
        <dbReference type="ARBA" id="ARBA00023034"/>
    </source>
</evidence>
<feature type="compositionally biased region" description="Pro residues" evidence="4">
    <location>
        <begin position="299"/>
        <end position="313"/>
    </location>
</feature>
<dbReference type="GO" id="GO:0000139">
    <property type="term" value="C:Golgi membrane"/>
    <property type="evidence" value="ECO:0007669"/>
    <property type="project" value="UniProtKB-SubCell"/>
</dbReference>
<dbReference type="Gene3D" id="2.30.30.380">
    <property type="entry name" value="Zn-finger domain of Sec23/24"/>
    <property type="match status" value="1"/>
</dbReference>
<protein>
    <submittedName>
        <fullName evidence="7">Uncharacterized protein</fullName>
    </submittedName>
</protein>
<keyword evidence="8" id="KW-1185">Reference proteome</keyword>
<dbReference type="InterPro" id="IPR036465">
    <property type="entry name" value="vWFA_dom_sf"/>
</dbReference>
<feature type="compositionally biased region" description="Pro residues" evidence="4">
    <location>
        <begin position="73"/>
        <end position="84"/>
    </location>
</feature>
<dbReference type="GO" id="GO:0006886">
    <property type="term" value="P:intracellular protein transport"/>
    <property type="evidence" value="ECO:0007669"/>
    <property type="project" value="InterPro"/>
</dbReference>
<reference evidence="7" key="2">
    <citation type="submission" date="2024-06" db="UniProtKB">
        <authorList>
            <consortium name="EnsemblMetazoa"/>
        </authorList>
    </citation>
    <scope>IDENTIFICATION</scope>
</reference>
<feature type="domain" description="Sec23/Sec24 trunk" evidence="6">
    <location>
        <begin position="500"/>
        <end position="734"/>
    </location>
</feature>
<dbReference type="GO" id="GO:0000149">
    <property type="term" value="F:SNARE binding"/>
    <property type="evidence" value="ECO:0007669"/>
    <property type="project" value="TreeGrafter"/>
</dbReference>
<dbReference type="AlphaFoldDB" id="A0AAN0JX36"/>
<organism evidence="7 8">
    <name type="scientific">Amphimedon queenslandica</name>
    <name type="common">Sponge</name>
    <dbReference type="NCBI Taxonomy" id="400682"/>
    <lineage>
        <taxon>Eukaryota</taxon>
        <taxon>Metazoa</taxon>
        <taxon>Porifera</taxon>
        <taxon>Demospongiae</taxon>
        <taxon>Heteroscleromorpha</taxon>
        <taxon>Haplosclerida</taxon>
        <taxon>Niphatidae</taxon>
        <taxon>Amphimedon</taxon>
    </lineage>
</organism>
<dbReference type="InterPro" id="IPR006896">
    <property type="entry name" value="Sec23/24_trunk_dom"/>
</dbReference>
<comment type="similarity">
    <text evidence="2">Belongs to the SEC23/SEC24 family. SEC24 subfamily.</text>
</comment>
<feature type="compositionally biased region" description="Low complexity" evidence="4">
    <location>
        <begin position="97"/>
        <end position="106"/>
    </location>
</feature>
<feature type="compositionally biased region" description="Polar residues" evidence="4">
    <location>
        <begin position="261"/>
        <end position="280"/>
    </location>
</feature>
<evidence type="ECO:0000313" key="8">
    <source>
        <dbReference type="Proteomes" id="UP000007879"/>
    </source>
</evidence>
<sequence length="735" mass="78592">MSQRRVYPSNPSVPTGPSPGYHGNLPQQQQQRQYPPPPPGGVANKLGAMSLGPPGPPSGSLMGAPPTSLMGSPPQPTVNGPPPSLMGAPPTSLISHSSAGPSSLMGPGPPGPSLMGPPPPLRPHPMGLMAPPTQLGGGPPTNIRPQPPPTQLAGPPPMNRPQLVGPPPPTQLAGPPPLINRPQPPPAQLARPPPMNRPQLAGPPPPTQLAGPPPTQLAGPPPTQLAGPPPTQLAGPPNIRPQAPPTHSQFPPHPSLAPPTSAAQGPPTGSHSHTLMSHTGTHGMYMAEGGGSTGMSMAGPPPLGHMTAPPPNKYPHSGPTGLTGSTLQPQPEPQPPPPQQVLPNIQPVNVQEVRNILPATPITVSTPLLPQHLRDLNPDPSVFCSTMSTVPATSGLLNKMKLPFAIHIHPFKDSKARECPVINPSTIVRCRVCRAYINPFVSFVDQKHWRCNFCFRNNIVPDNYDYNPQSGKSGDHSFHQELRHSSVEYIAPSEYMVRPPQPSVYFFVIDVTYPTIQSGLLDVFCATLLDCINKLPGDSRTMVGFLSFDHTLHFYNLKPSQAQPQMLVVSDLEDPFIPSPTSLLVNLRESKELVKSFLQDFPRMFVDQRNLQSALGPALAITEKLLHQIGGRITVLMSSLPNVGPGALKVKEATGATKMDQLNMSASTDFYKKLALDCSAQQIAVDLFVFSSKSQSIDLMTVSTVAKFSSGQVRYYQSFHSERASVREKFEKDFK</sequence>
<evidence type="ECO:0000313" key="7">
    <source>
        <dbReference type="EnsemblMetazoa" id="XP_019861666.1"/>
    </source>
</evidence>
<dbReference type="SUPFAM" id="SSF53300">
    <property type="entry name" value="vWA-like"/>
    <property type="match status" value="1"/>
</dbReference>
<dbReference type="EnsemblMetazoa" id="XM_020006107.1">
    <property type="protein sequence ID" value="XP_019861666.1"/>
    <property type="gene ID" value="LOC100640561"/>
</dbReference>
<feature type="compositionally biased region" description="Low complexity" evidence="4">
    <location>
        <begin position="46"/>
        <end position="66"/>
    </location>
</feature>
<feature type="domain" description="Zinc finger Sec23/Sec24-type" evidence="5">
    <location>
        <begin position="427"/>
        <end position="464"/>
    </location>
</feature>
<dbReference type="PANTHER" id="PTHR13803">
    <property type="entry name" value="SEC24-RELATED PROTEIN"/>
    <property type="match status" value="1"/>
</dbReference>
<reference evidence="8" key="1">
    <citation type="journal article" date="2010" name="Nature">
        <title>The Amphimedon queenslandica genome and the evolution of animal complexity.</title>
        <authorList>
            <person name="Srivastava M."/>
            <person name="Simakov O."/>
            <person name="Chapman J."/>
            <person name="Fahey B."/>
            <person name="Gauthier M.E."/>
            <person name="Mitros T."/>
            <person name="Richards G.S."/>
            <person name="Conaco C."/>
            <person name="Dacre M."/>
            <person name="Hellsten U."/>
            <person name="Larroux C."/>
            <person name="Putnam N.H."/>
            <person name="Stanke M."/>
            <person name="Adamska M."/>
            <person name="Darling A."/>
            <person name="Degnan S.M."/>
            <person name="Oakley T.H."/>
            <person name="Plachetzki D.C."/>
            <person name="Zhai Y."/>
            <person name="Adamski M."/>
            <person name="Calcino A."/>
            <person name="Cummins S.F."/>
            <person name="Goodstein D.M."/>
            <person name="Harris C."/>
            <person name="Jackson D.J."/>
            <person name="Leys S.P."/>
            <person name="Shu S."/>
            <person name="Woodcroft B.J."/>
            <person name="Vervoort M."/>
            <person name="Kosik K.S."/>
            <person name="Manning G."/>
            <person name="Degnan B.M."/>
            <person name="Rokhsar D.S."/>
        </authorList>
    </citation>
    <scope>NUCLEOTIDE SEQUENCE [LARGE SCALE GENOMIC DNA]</scope>
</reference>
<accession>A0AAN0JX36</accession>
<dbReference type="RefSeq" id="XP_019861666.1">
    <property type="nucleotide sequence ID" value="XM_020006107.1"/>
</dbReference>
<evidence type="ECO:0000259" key="6">
    <source>
        <dbReference type="Pfam" id="PF04811"/>
    </source>
</evidence>
<name>A0AAN0JX36_AMPQE</name>
<dbReference type="Gene3D" id="3.40.50.410">
    <property type="entry name" value="von Willebrand factor, type A domain"/>
    <property type="match status" value="1"/>
</dbReference>
<dbReference type="InterPro" id="IPR050550">
    <property type="entry name" value="SEC23_SEC24_subfamily"/>
</dbReference>
<dbReference type="SUPFAM" id="SSF81995">
    <property type="entry name" value="beta-sandwich domain of Sec23/24"/>
    <property type="match status" value="1"/>
</dbReference>
<dbReference type="Pfam" id="PF04810">
    <property type="entry name" value="zf-Sec23_Sec24"/>
    <property type="match status" value="1"/>
</dbReference>
<feature type="region of interest" description="Disordered" evidence="4">
    <location>
        <begin position="1"/>
        <end position="339"/>
    </location>
</feature>
<evidence type="ECO:0000256" key="2">
    <source>
        <dbReference type="ARBA" id="ARBA00008334"/>
    </source>
</evidence>
<proteinExistence type="inferred from homology"/>
<dbReference type="GO" id="GO:0070971">
    <property type="term" value="C:endoplasmic reticulum exit site"/>
    <property type="evidence" value="ECO:0007669"/>
    <property type="project" value="TreeGrafter"/>
</dbReference>
<dbReference type="Proteomes" id="UP000007879">
    <property type="component" value="Unassembled WGS sequence"/>
</dbReference>
<comment type="subcellular location">
    <subcellularLocation>
        <location evidence="1">Golgi apparatus membrane</location>
    </subcellularLocation>
</comment>
<dbReference type="KEGG" id="aqu:100640561"/>
<feature type="compositionally biased region" description="Pro residues" evidence="4">
    <location>
        <begin position="330"/>
        <end position="339"/>
    </location>
</feature>
<feature type="compositionally biased region" description="Pro residues" evidence="4">
    <location>
        <begin position="107"/>
        <end position="123"/>
    </location>
</feature>
<feature type="compositionally biased region" description="Pro residues" evidence="4">
    <location>
        <begin position="145"/>
        <end position="231"/>
    </location>
</feature>
<evidence type="ECO:0000259" key="5">
    <source>
        <dbReference type="Pfam" id="PF04810"/>
    </source>
</evidence>
<dbReference type="InterPro" id="IPR006895">
    <property type="entry name" value="Znf_Sec23_Sec24"/>
</dbReference>
<dbReference type="GO" id="GO:0008270">
    <property type="term" value="F:zinc ion binding"/>
    <property type="evidence" value="ECO:0007669"/>
    <property type="project" value="InterPro"/>
</dbReference>
<dbReference type="SUPFAM" id="SSF82919">
    <property type="entry name" value="Zn-finger domain of Sec23/24"/>
    <property type="match status" value="1"/>
</dbReference>
<dbReference type="InterPro" id="IPR036174">
    <property type="entry name" value="Znf_Sec23_Sec24_sf"/>
</dbReference>
<evidence type="ECO:0000256" key="4">
    <source>
        <dbReference type="SAM" id="MobiDB-lite"/>
    </source>
</evidence>
<dbReference type="Gene3D" id="2.60.40.1670">
    <property type="entry name" value="beta-sandwich domain of Sec23/24"/>
    <property type="match status" value="1"/>
</dbReference>
<feature type="compositionally biased region" description="Polar residues" evidence="4">
    <location>
        <begin position="1"/>
        <end position="15"/>
    </location>
</feature>
<dbReference type="GeneID" id="100640561"/>
<keyword evidence="3" id="KW-0333">Golgi apparatus</keyword>
<dbReference type="GO" id="GO:0030127">
    <property type="term" value="C:COPII vesicle coat"/>
    <property type="evidence" value="ECO:0007669"/>
    <property type="project" value="InterPro"/>
</dbReference>
<dbReference type="PANTHER" id="PTHR13803:SF39">
    <property type="entry name" value="SECRETORY 24AB, ISOFORM A"/>
    <property type="match status" value="1"/>
</dbReference>
<evidence type="ECO:0000256" key="1">
    <source>
        <dbReference type="ARBA" id="ARBA00004394"/>
    </source>
</evidence>
<dbReference type="GO" id="GO:0090110">
    <property type="term" value="P:COPII-coated vesicle cargo loading"/>
    <property type="evidence" value="ECO:0007669"/>
    <property type="project" value="TreeGrafter"/>
</dbReference>